<dbReference type="SUPFAM" id="SSF51658">
    <property type="entry name" value="Xylose isomerase-like"/>
    <property type="match status" value="1"/>
</dbReference>
<dbReference type="Pfam" id="PF01261">
    <property type="entry name" value="AP_endonuc_2"/>
    <property type="match status" value="1"/>
</dbReference>
<dbReference type="GO" id="GO:0016853">
    <property type="term" value="F:isomerase activity"/>
    <property type="evidence" value="ECO:0007669"/>
    <property type="project" value="UniProtKB-KW"/>
</dbReference>
<evidence type="ECO:0000313" key="4">
    <source>
        <dbReference type="EMBL" id="AYG02877.1"/>
    </source>
</evidence>
<organism evidence="4 5">
    <name type="scientific">Gryllotalpicola protaetiae</name>
    <dbReference type="NCBI Taxonomy" id="2419771"/>
    <lineage>
        <taxon>Bacteria</taxon>
        <taxon>Bacillati</taxon>
        <taxon>Actinomycetota</taxon>
        <taxon>Actinomycetes</taxon>
        <taxon>Micrococcales</taxon>
        <taxon>Microbacteriaceae</taxon>
        <taxon>Gryllotalpicola</taxon>
    </lineage>
</organism>
<dbReference type="PANTHER" id="PTHR12110">
    <property type="entry name" value="HYDROXYPYRUVATE ISOMERASE"/>
    <property type="match status" value="1"/>
</dbReference>
<evidence type="ECO:0000259" key="3">
    <source>
        <dbReference type="Pfam" id="PF01261"/>
    </source>
</evidence>
<dbReference type="AlphaFoldDB" id="A0A387BPD1"/>
<proteinExistence type="predicted"/>
<dbReference type="InterPro" id="IPR050312">
    <property type="entry name" value="IolE/XylAMocC-like"/>
</dbReference>
<name>A0A387BPD1_9MICO</name>
<evidence type="ECO:0000313" key="5">
    <source>
        <dbReference type="Proteomes" id="UP000275069"/>
    </source>
</evidence>
<sequence length="316" mass="33590">MSAATDHGAGPAGRPPAHSLTTITRSTMSRISITNSVFGSDAIASLELQQAVGVTDLDLKDGLFGRTVVDLGPDEARRIAERSEQLGLNPYSMSTTFFDDEIAKGEQHFREQFLDRVGAAIEVASIVKPDVIRLMAAQAAGRQSGAPLIDYLDDGFDWVIPAYREAIGRFGDAGFGVVIENEVGASICSSPADVLALFDAIADAGPVSFTWDIQNMWETGHFPSLEVFEQLRPVIGYVHVKGGAMVDGVLHKASLRDADWPVLDIVRAVHVSGVSPVICVNPCHGRTPTGYNGIAVALDDIRFVAEATESAVAVAA</sequence>
<feature type="region of interest" description="Disordered" evidence="2">
    <location>
        <begin position="1"/>
        <end position="20"/>
    </location>
</feature>
<protein>
    <submittedName>
        <fullName evidence="4">Xylose isomerase</fullName>
    </submittedName>
</protein>
<dbReference type="InterPro" id="IPR036237">
    <property type="entry name" value="Xyl_isomerase-like_sf"/>
</dbReference>
<dbReference type="Gene3D" id="3.20.20.150">
    <property type="entry name" value="Divalent-metal-dependent TIM barrel enzymes"/>
    <property type="match status" value="1"/>
</dbReference>
<keyword evidence="4" id="KW-0413">Isomerase</keyword>
<evidence type="ECO:0000256" key="1">
    <source>
        <dbReference type="ARBA" id="ARBA00023277"/>
    </source>
</evidence>
<gene>
    <name evidence="4" type="ORF">D7I44_04625</name>
</gene>
<evidence type="ECO:0000256" key="2">
    <source>
        <dbReference type="SAM" id="MobiDB-lite"/>
    </source>
</evidence>
<feature type="domain" description="Xylose isomerase-like TIM barrel" evidence="3">
    <location>
        <begin position="67"/>
        <end position="243"/>
    </location>
</feature>
<dbReference type="KEGG" id="gry:D7I44_04625"/>
<dbReference type="OrthoDB" id="104997at2"/>
<reference evidence="4 5" key="1">
    <citation type="submission" date="2018-09" db="EMBL/GenBank/DDBJ databases">
        <title>Genome sequencing of strain 2DFW10M-5.</title>
        <authorList>
            <person name="Heo J."/>
            <person name="Kim S.-J."/>
            <person name="Kwon S.-W."/>
        </authorList>
    </citation>
    <scope>NUCLEOTIDE SEQUENCE [LARGE SCALE GENOMIC DNA]</scope>
    <source>
        <strain evidence="4 5">2DFW10M-5</strain>
    </source>
</reference>
<dbReference type="InterPro" id="IPR013022">
    <property type="entry name" value="Xyl_isomerase-like_TIM-brl"/>
</dbReference>
<accession>A0A387BPD1</accession>
<dbReference type="Proteomes" id="UP000275069">
    <property type="component" value="Chromosome"/>
</dbReference>
<keyword evidence="5" id="KW-1185">Reference proteome</keyword>
<dbReference type="EMBL" id="CP032624">
    <property type="protein sequence ID" value="AYG02877.1"/>
    <property type="molecule type" value="Genomic_DNA"/>
</dbReference>
<keyword evidence="1" id="KW-0119">Carbohydrate metabolism</keyword>
<dbReference type="PANTHER" id="PTHR12110:SF53">
    <property type="entry name" value="BLR5974 PROTEIN"/>
    <property type="match status" value="1"/>
</dbReference>